<evidence type="ECO:0000256" key="1">
    <source>
        <dbReference type="ARBA" id="ARBA00009437"/>
    </source>
</evidence>
<dbReference type="PANTHER" id="PTHR30579:SF7">
    <property type="entry name" value="HTH-TYPE TRANSCRIPTIONAL REGULATOR LRHA-RELATED"/>
    <property type="match status" value="1"/>
</dbReference>
<dbReference type="InterPro" id="IPR000847">
    <property type="entry name" value="LysR_HTH_N"/>
</dbReference>
<dbReference type="SUPFAM" id="SSF53850">
    <property type="entry name" value="Periplasmic binding protein-like II"/>
    <property type="match status" value="1"/>
</dbReference>
<protein>
    <submittedName>
        <fullName evidence="6">LysR family transcriptional regulator</fullName>
    </submittedName>
</protein>
<dbReference type="Gene3D" id="3.40.190.10">
    <property type="entry name" value="Periplasmic binding protein-like II"/>
    <property type="match status" value="2"/>
</dbReference>
<dbReference type="InterPro" id="IPR050176">
    <property type="entry name" value="LTTR"/>
</dbReference>
<reference evidence="7" key="1">
    <citation type="journal article" date="2019" name="Int. J. Syst. Evol. Microbiol.">
        <title>The Global Catalogue of Microorganisms (GCM) 10K type strain sequencing project: providing services to taxonomists for standard genome sequencing and annotation.</title>
        <authorList>
            <consortium name="The Broad Institute Genomics Platform"/>
            <consortium name="The Broad Institute Genome Sequencing Center for Infectious Disease"/>
            <person name="Wu L."/>
            <person name="Ma J."/>
        </authorList>
    </citation>
    <scope>NUCLEOTIDE SEQUENCE [LARGE SCALE GENOMIC DNA]</scope>
    <source>
        <strain evidence="7">CGMCC 1.15341</strain>
    </source>
</reference>
<dbReference type="Gene3D" id="1.10.10.10">
    <property type="entry name" value="Winged helix-like DNA-binding domain superfamily/Winged helix DNA-binding domain"/>
    <property type="match status" value="1"/>
</dbReference>
<dbReference type="SUPFAM" id="SSF46785">
    <property type="entry name" value="Winged helix' DNA-binding domain"/>
    <property type="match status" value="1"/>
</dbReference>
<evidence type="ECO:0000313" key="7">
    <source>
        <dbReference type="Proteomes" id="UP000629025"/>
    </source>
</evidence>
<dbReference type="Proteomes" id="UP000629025">
    <property type="component" value="Unassembled WGS sequence"/>
</dbReference>
<keyword evidence="7" id="KW-1185">Reference proteome</keyword>
<dbReference type="InterPro" id="IPR036390">
    <property type="entry name" value="WH_DNA-bd_sf"/>
</dbReference>
<organism evidence="6 7">
    <name type="scientific">Marinobacterium zhoushanense</name>
    <dbReference type="NCBI Taxonomy" id="1679163"/>
    <lineage>
        <taxon>Bacteria</taxon>
        <taxon>Pseudomonadati</taxon>
        <taxon>Pseudomonadota</taxon>
        <taxon>Gammaproteobacteria</taxon>
        <taxon>Oceanospirillales</taxon>
        <taxon>Oceanospirillaceae</taxon>
        <taxon>Marinobacterium</taxon>
    </lineage>
</organism>
<keyword evidence="4" id="KW-0804">Transcription</keyword>
<keyword evidence="2" id="KW-0805">Transcription regulation</keyword>
<dbReference type="PROSITE" id="PS50931">
    <property type="entry name" value="HTH_LYSR"/>
    <property type="match status" value="1"/>
</dbReference>
<gene>
    <name evidence="6" type="ORF">GCM10011352_04170</name>
</gene>
<dbReference type="InterPro" id="IPR036388">
    <property type="entry name" value="WH-like_DNA-bd_sf"/>
</dbReference>
<keyword evidence="3" id="KW-0238">DNA-binding</keyword>
<proteinExistence type="inferred from homology"/>
<name>A0ABQ1JXQ7_9GAMM</name>
<dbReference type="Pfam" id="PF00126">
    <property type="entry name" value="HTH_1"/>
    <property type="match status" value="1"/>
</dbReference>
<feature type="domain" description="HTH lysR-type" evidence="5">
    <location>
        <begin position="4"/>
        <end position="61"/>
    </location>
</feature>
<accession>A0ABQ1JXQ7</accession>
<dbReference type="Pfam" id="PF03466">
    <property type="entry name" value="LysR_substrate"/>
    <property type="match status" value="1"/>
</dbReference>
<dbReference type="PANTHER" id="PTHR30579">
    <property type="entry name" value="TRANSCRIPTIONAL REGULATOR"/>
    <property type="match status" value="1"/>
</dbReference>
<dbReference type="RefSeq" id="WP_188745441.1">
    <property type="nucleotide sequence ID" value="NZ_BMIJ01000001.1"/>
</dbReference>
<evidence type="ECO:0000256" key="2">
    <source>
        <dbReference type="ARBA" id="ARBA00023015"/>
    </source>
</evidence>
<evidence type="ECO:0000256" key="3">
    <source>
        <dbReference type="ARBA" id="ARBA00023125"/>
    </source>
</evidence>
<sequence length="287" mass="31262">MTDLPISLLRTFVIVSDTLNLTAAAKQLHKAPSTVSMQLNRLEALVTITLLERGQHGVKLTAAGEQLRSHAHQLLALHDRILGTFLNAGIKGEVRLGTHDHYVTQSLTSLLQTYALSYPEVRLEVVCDHRPHYLASLVADGELDIALVDMSSLSDIGLRIGHDQLVWVKAEAHPLQLSAPIPLALFPEGSVDREEALRLLKQYNLPHRIAFTSHSRTSILAAVRAGIGIGVVPKTMLESGMITIGEELPILPQTEIRLIVAANINEASARLVSTIKQSLLQPQSGSH</sequence>
<dbReference type="EMBL" id="BMIJ01000001">
    <property type="protein sequence ID" value="GGB81580.1"/>
    <property type="molecule type" value="Genomic_DNA"/>
</dbReference>
<dbReference type="InterPro" id="IPR005119">
    <property type="entry name" value="LysR_subst-bd"/>
</dbReference>
<comment type="similarity">
    <text evidence="1">Belongs to the LysR transcriptional regulatory family.</text>
</comment>
<evidence type="ECO:0000259" key="5">
    <source>
        <dbReference type="PROSITE" id="PS50931"/>
    </source>
</evidence>
<evidence type="ECO:0000313" key="6">
    <source>
        <dbReference type="EMBL" id="GGB81580.1"/>
    </source>
</evidence>
<comment type="caution">
    <text evidence="6">The sequence shown here is derived from an EMBL/GenBank/DDBJ whole genome shotgun (WGS) entry which is preliminary data.</text>
</comment>
<evidence type="ECO:0000256" key="4">
    <source>
        <dbReference type="ARBA" id="ARBA00023163"/>
    </source>
</evidence>